<dbReference type="PROSITE" id="PS51257">
    <property type="entry name" value="PROKAR_LIPOPROTEIN"/>
    <property type="match status" value="1"/>
</dbReference>
<dbReference type="EMBL" id="JAVJIU010000002">
    <property type="protein sequence ID" value="MDR5590060.1"/>
    <property type="molecule type" value="Genomic_DNA"/>
</dbReference>
<organism evidence="1 2">
    <name type="scientific">Christiangramia sediminicola</name>
    <dbReference type="NCBI Taxonomy" id="3073267"/>
    <lineage>
        <taxon>Bacteria</taxon>
        <taxon>Pseudomonadati</taxon>
        <taxon>Bacteroidota</taxon>
        <taxon>Flavobacteriia</taxon>
        <taxon>Flavobacteriales</taxon>
        <taxon>Flavobacteriaceae</taxon>
        <taxon>Christiangramia</taxon>
    </lineage>
</organism>
<evidence type="ECO:0000313" key="2">
    <source>
        <dbReference type="Proteomes" id="UP001257234"/>
    </source>
</evidence>
<comment type="caution">
    <text evidence="1">The sequence shown here is derived from an EMBL/GenBank/DDBJ whole genome shotgun (WGS) entry which is preliminary data.</text>
</comment>
<dbReference type="RefSeq" id="WP_309560943.1">
    <property type="nucleotide sequence ID" value="NZ_JAVJIU010000002.1"/>
</dbReference>
<reference evidence="2" key="1">
    <citation type="submission" date="2023-07" db="EMBL/GenBank/DDBJ databases">
        <title>Christiangramia sp. SM2212., a novel bacterium of the family Flavobacteriaceae isolated from the sea sediment.</title>
        <authorList>
            <person name="Wang J."/>
            <person name="Zhang X."/>
        </authorList>
    </citation>
    <scope>NUCLEOTIDE SEQUENCE [LARGE SCALE GENOMIC DNA]</scope>
    <source>
        <strain evidence="2">SM2212</strain>
    </source>
</reference>
<name>A0ABU1ENU3_9FLAO</name>
<proteinExistence type="predicted"/>
<gene>
    <name evidence="1" type="ORF">RE431_05385</name>
</gene>
<evidence type="ECO:0000313" key="1">
    <source>
        <dbReference type="EMBL" id="MDR5590060.1"/>
    </source>
</evidence>
<accession>A0ABU1ENU3</accession>
<sequence length="155" mass="17977">MKLKFLFICTFIFLLTSCNQDKSKKTESPLAEKEVKEFTISSRCYSYSMNKDTIYLKVTNLKDSLVEGNLTYNLFEKDRNQGNFEGKWHGDSLFADYEFESEGKSSTREIFFLKTESGLIEGYGPLKDTLNKVIFQEHSTLILNENILLKPVDCY</sequence>
<keyword evidence="2" id="KW-1185">Reference proteome</keyword>
<dbReference type="Proteomes" id="UP001257234">
    <property type="component" value="Unassembled WGS sequence"/>
</dbReference>
<protein>
    <submittedName>
        <fullName evidence="1">Uncharacterized protein</fullName>
    </submittedName>
</protein>